<protein>
    <recommendedName>
        <fullName evidence="12">Tryptophan--tRNA ligase, mitochondrial</fullName>
        <ecNumber evidence="3">6.1.1.2</ecNumber>
    </recommendedName>
    <alternativeName>
        <fullName evidence="13">(Mt)TrpRS</fullName>
    </alternativeName>
    <alternativeName>
        <fullName evidence="9">Tryptophanyl-tRNA synthetase</fullName>
    </alternativeName>
</protein>
<dbReference type="InterPro" id="IPR014729">
    <property type="entry name" value="Rossmann-like_a/b/a_fold"/>
</dbReference>
<dbReference type="Gene3D" id="3.40.50.620">
    <property type="entry name" value="HUPs"/>
    <property type="match status" value="1"/>
</dbReference>
<keyword evidence="5 14" id="KW-0547">Nucleotide-binding</keyword>
<name>A0A3Q3NE64_9TELE</name>
<dbReference type="GO" id="GO:0070183">
    <property type="term" value="P:mitochondrial tryptophanyl-tRNA aminoacylation"/>
    <property type="evidence" value="ECO:0007669"/>
    <property type="project" value="TreeGrafter"/>
</dbReference>
<dbReference type="FunFam" id="1.10.240.10:FF:000002">
    <property type="entry name" value="Tryptophan--tRNA ligase"/>
    <property type="match status" value="1"/>
</dbReference>
<keyword evidence="16" id="KW-1185">Reference proteome</keyword>
<evidence type="ECO:0000256" key="3">
    <source>
        <dbReference type="ARBA" id="ARBA00013161"/>
    </source>
</evidence>
<dbReference type="PRINTS" id="PR01039">
    <property type="entry name" value="TRNASYNTHTRP"/>
</dbReference>
<evidence type="ECO:0000256" key="4">
    <source>
        <dbReference type="ARBA" id="ARBA00022598"/>
    </source>
</evidence>
<dbReference type="InterPro" id="IPR024109">
    <property type="entry name" value="Trp-tRNA-ligase_bac-type"/>
</dbReference>
<keyword evidence="8 14" id="KW-0030">Aminoacyl-tRNA synthetase</keyword>
<dbReference type="HAMAP" id="MF_00140_B">
    <property type="entry name" value="Trp_tRNA_synth_B"/>
    <property type="match status" value="1"/>
</dbReference>
<evidence type="ECO:0000256" key="9">
    <source>
        <dbReference type="ARBA" id="ARBA00030268"/>
    </source>
</evidence>
<organism evidence="15 16">
    <name type="scientific">Mastacembelus armatus</name>
    <name type="common">zig-zag eel</name>
    <dbReference type="NCBI Taxonomy" id="205130"/>
    <lineage>
        <taxon>Eukaryota</taxon>
        <taxon>Metazoa</taxon>
        <taxon>Chordata</taxon>
        <taxon>Craniata</taxon>
        <taxon>Vertebrata</taxon>
        <taxon>Euteleostomi</taxon>
        <taxon>Actinopterygii</taxon>
        <taxon>Neopterygii</taxon>
        <taxon>Teleostei</taxon>
        <taxon>Neoteleostei</taxon>
        <taxon>Acanthomorphata</taxon>
        <taxon>Anabantaria</taxon>
        <taxon>Synbranchiformes</taxon>
        <taxon>Mastacembelidae</taxon>
        <taxon>Mastacembelus</taxon>
    </lineage>
</organism>
<evidence type="ECO:0000256" key="14">
    <source>
        <dbReference type="RuleBase" id="RU363036"/>
    </source>
</evidence>
<dbReference type="GO" id="GO:0005759">
    <property type="term" value="C:mitochondrial matrix"/>
    <property type="evidence" value="ECO:0007669"/>
    <property type="project" value="UniProtKB-SubCell"/>
</dbReference>
<dbReference type="PANTHER" id="PTHR43766">
    <property type="entry name" value="TRYPTOPHAN--TRNA LIGASE, MITOCHONDRIAL"/>
    <property type="match status" value="1"/>
</dbReference>
<dbReference type="PANTHER" id="PTHR43766:SF1">
    <property type="entry name" value="TRYPTOPHAN--TRNA LIGASE, MITOCHONDRIAL"/>
    <property type="match status" value="1"/>
</dbReference>
<dbReference type="GO" id="GO:0004830">
    <property type="term" value="F:tryptophan-tRNA ligase activity"/>
    <property type="evidence" value="ECO:0007669"/>
    <property type="project" value="UniProtKB-EC"/>
</dbReference>
<dbReference type="InterPro" id="IPR002305">
    <property type="entry name" value="aa-tRNA-synth_Ic"/>
</dbReference>
<evidence type="ECO:0000256" key="13">
    <source>
        <dbReference type="ARBA" id="ARBA00080951"/>
    </source>
</evidence>
<evidence type="ECO:0000313" key="16">
    <source>
        <dbReference type="Proteomes" id="UP000261640"/>
    </source>
</evidence>
<dbReference type="GO" id="GO:0005524">
    <property type="term" value="F:ATP binding"/>
    <property type="evidence" value="ECO:0007669"/>
    <property type="project" value="UniProtKB-KW"/>
</dbReference>
<dbReference type="Proteomes" id="UP000261640">
    <property type="component" value="Unplaced"/>
</dbReference>
<reference evidence="15" key="2">
    <citation type="submission" date="2025-09" db="UniProtKB">
        <authorList>
            <consortium name="Ensembl"/>
        </authorList>
    </citation>
    <scope>IDENTIFICATION</scope>
</reference>
<evidence type="ECO:0000313" key="15">
    <source>
        <dbReference type="Ensembl" id="ENSMAMP00000030709.1"/>
    </source>
</evidence>
<evidence type="ECO:0000256" key="7">
    <source>
        <dbReference type="ARBA" id="ARBA00022917"/>
    </source>
</evidence>
<dbReference type="SUPFAM" id="SSF52374">
    <property type="entry name" value="Nucleotidylyl transferase"/>
    <property type="match status" value="1"/>
</dbReference>
<evidence type="ECO:0000256" key="11">
    <source>
        <dbReference type="ARBA" id="ARBA00059972"/>
    </source>
</evidence>
<dbReference type="Ensembl" id="ENSMAMT00000031511.2">
    <property type="protein sequence ID" value="ENSMAMP00000030709.1"/>
    <property type="gene ID" value="ENSMAMG00000020704.2"/>
</dbReference>
<comment type="similarity">
    <text evidence="2 14">Belongs to the class-I aminoacyl-tRNA synthetase family.</text>
</comment>
<comment type="function">
    <text evidence="11">Catalyzes the attachment of tryptophan to tRNA(Trp) in a two-step reaction: tryptophan is first activated by ATP to form Trp-AMP and then transferred to the acceptor end of tRNA(Trp).</text>
</comment>
<dbReference type="InParanoid" id="A0A3Q3NE64"/>
<dbReference type="InterPro" id="IPR002306">
    <property type="entry name" value="Trp-tRNA-ligase"/>
</dbReference>
<dbReference type="CDD" id="cd00806">
    <property type="entry name" value="TrpRS_core"/>
    <property type="match status" value="1"/>
</dbReference>
<dbReference type="InterPro" id="IPR001412">
    <property type="entry name" value="aa-tRNA-synth_I_CS"/>
</dbReference>
<keyword evidence="4 14" id="KW-0436">Ligase</keyword>
<dbReference type="FunFam" id="3.40.50.620:FF:000082">
    <property type="entry name" value="MSW1p Mitochondrial tryptophanyl-tRNA synthetase"/>
    <property type="match status" value="1"/>
</dbReference>
<proteinExistence type="inferred from homology"/>
<dbReference type="Pfam" id="PF00579">
    <property type="entry name" value="tRNA-synt_1b"/>
    <property type="match status" value="1"/>
</dbReference>
<evidence type="ECO:0000256" key="12">
    <source>
        <dbReference type="ARBA" id="ARBA00069760"/>
    </source>
</evidence>
<accession>A0A3Q3NE64</accession>
<dbReference type="EC" id="6.1.1.2" evidence="3"/>
<evidence type="ECO:0000256" key="6">
    <source>
        <dbReference type="ARBA" id="ARBA00022840"/>
    </source>
</evidence>
<evidence type="ECO:0000256" key="8">
    <source>
        <dbReference type="ARBA" id="ARBA00023146"/>
    </source>
</evidence>
<keyword evidence="7 14" id="KW-0648">Protein biosynthesis</keyword>
<dbReference type="AlphaFoldDB" id="A0A3Q3NE64"/>
<keyword evidence="6 14" id="KW-0067">ATP-binding</keyword>
<dbReference type="InterPro" id="IPR050203">
    <property type="entry name" value="Trp-tRNA_synthetase"/>
</dbReference>
<comment type="catalytic activity">
    <reaction evidence="10">
        <text>tRNA(Trp) + L-tryptophan + ATP = L-tryptophyl-tRNA(Trp) + AMP + diphosphate + H(+)</text>
        <dbReference type="Rhea" id="RHEA:24080"/>
        <dbReference type="Rhea" id="RHEA-COMP:9671"/>
        <dbReference type="Rhea" id="RHEA-COMP:9705"/>
        <dbReference type="ChEBI" id="CHEBI:15378"/>
        <dbReference type="ChEBI" id="CHEBI:30616"/>
        <dbReference type="ChEBI" id="CHEBI:33019"/>
        <dbReference type="ChEBI" id="CHEBI:57912"/>
        <dbReference type="ChEBI" id="CHEBI:78442"/>
        <dbReference type="ChEBI" id="CHEBI:78535"/>
        <dbReference type="ChEBI" id="CHEBI:456215"/>
        <dbReference type="EC" id="6.1.1.2"/>
    </reaction>
</comment>
<comment type="subcellular location">
    <subcellularLocation>
        <location evidence="1">Mitochondrion matrix</location>
    </subcellularLocation>
</comment>
<dbReference type="Gene3D" id="1.10.240.10">
    <property type="entry name" value="Tyrosyl-Transfer RNA Synthetase"/>
    <property type="match status" value="1"/>
</dbReference>
<evidence type="ECO:0000256" key="2">
    <source>
        <dbReference type="ARBA" id="ARBA00005594"/>
    </source>
</evidence>
<evidence type="ECO:0000256" key="1">
    <source>
        <dbReference type="ARBA" id="ARBA00004305"/>
    </source>
</evidence>
<evidence type="ECO:0000256" key="5">
    <source>
        <dbReference type="ARBA" id="ARBA00022741"/>
    </source>
</evidence>
<sequence length="365" mass="40815">MALPVRTNMRHVLVFIQKFNSPKRLLCAGARLENKETPRGGRVFSGIQPTGVPHLGNYLGALENWVTVQNQYPSVLYSIVDLHSITQPQDPEQLRSNILDMAASLLACGIDPERAILFQQSQVSEHTELSWILGCLTSMPRLRHLPQWKMKSKLKNEGSVGLYMYPILQAADILLYKSTLVPVGEDQVQHLELAQDLARIFNNRYGDLFPEPRALLSSTRKVKSLRDPSAKMSKSDTRAMATIAITDSPDDIALKIRRAITDFTSEVTFDPEMRLGVSNLVTIHAAMAMISVEEAVSQSRGLDTGAYKKLVTEAVVQRLTPIREEIERLRSDPVHLEGVLARGTLRARELAAPVLREVRQRVGFC</sequence>
<dbReference type="STRING" id="205130.ENSMAMP00000030709"/>
<dbReference type="PROSITE" id="PS00178">
    <property type="entry name" value="AA_TRNA_LIGASE_I"/>
    <property type="match status" value="1"/>
</dbReference>
<reference evidence="15" key="1">
    <citation type="submission" date="2025-08" db="UniProtKB">
        <authorList>
            <consortium name="Ensembl"/>
        </authorList>
    </citation>
    <scope>IDENTIFICATION</scope>
</reference>
<dbReference type="NCBIfam" id="TIGR00233">
    <property type="entry name" value="trpS"/>
    <property type="match status" value="1"/>
</dbReference>
<dbReference type="GeneTree" id="ENSGT00940000153724"/>
<evidence type="ECO:0000256" key="10">
    <source>
        <dbReference type="ARBA" id="ARBA00049929"/>
    </source>
</evidence>